<organism evidence="1 2">
    <name type="scientific">Ceratina calcarata</name>
    <dbReference type="NCBI Taxonomy" id="156304"/>
    <lineage>
        <taxon>Eukaryota</taxon>
        <taxon>Metazoa</taxon>
        <taxon>Ecdysozoa</taxon>
        <taxon>Arthropoda</taxon>
        <taxon>Hexapoda</taxon>
        <taxon>Insecta</taxon>
        <taxon>Pterygota</taxon>
        <taxon>Neoptera</taxon>
        <taxon>Endopterygota</taxon>
        <taxon>Hymenoptera</taxon>
        <taxon>Apocrita</taxon>
        <taxon>Aculeata</taxon>
        <taxon>Apoidea</taxon>
        <taxon>Anthophila</taxon>
        <taxon>Apidae</taxon>
        <taxon>Ceratina</taxon>
        <taxon>Zadontomerus</taxon>
    </lineage>
</organism>
<name>A0AAJ7SAT7_9HYME</name>
<proteinExistence type="predicted"/>
<dbReference type="Pfam" id="PF24664">
    <property type="entry name" value="Monjiviricetes_fusion"/>
    <property type="match status" value="1"/>
</dbReference>
<protein>
    <submittedName>
        <fullName evidence="2">Uncharacterized protein LOC113465024</fullName>
    </submittedName>
</protein>
<dbReference type="AlphaFoldDB" id="A0AAJ7SAT7"/>
<sequence length="168" mass="18873">MAILLNMYIHETTRESCQRLHQEGISFLGTATLTGIARSSTTHRTITLAGISETDGTCYETTYSDPYGSWTNVFVQKTIEIKLKNQMARIKMDSGKIILPSGTTCNFVDSTWIDYDSGDMFWKPIPTNTCELKSYDVLYEGIVDKIEEETTTQHPTICSLTTESITFA</sequence>
<dbReference type="RefSeq" id="XP_026674042.1">
    <property type="nucleotide sequence ID" value="XM_026818241.1"/>
</dbReference>
<keyword evidence="1" id="KW-1185">Reference proteome</keyword>
<dbReference type="GeneID" id="113465024"/>
<reference evidence="2" key="1">
    <citation type="submission" date="2025-08" db="UniProtKB">
        <authorList>
            <consortium name="RefSeq"/>
        </authorList>
    </citation>
    <scope>IDENTIFICATION</scope>
    <source>
        <tissue evidence="2">Whole body</tissue>
    </source>
</reference>
<dbReference type="Proteomes" id="UP000694925">
    <property type="component" value="Unplaced"/>
</dbReference>
<accession>A0AAJ7SAT7</accession>
<dbReference type="KEGG" id="ccal:113465024"/>
<evidence type="ECO:0000313" key="2">
    <source>
        <dbReference type="RefSeq" id="XP_026674042.1"/>
    </source>
</evidence>
<evidence type="ECO:0000313" key="1">
    <source>
        <dbReference type="Proteomes" id="UP000694925"/>
    </source>
</evidence>
<gene>
    <name evidence="2" type="primary">LOC113465024</name>
</gene>